<evidence type="ECO:0000256" key="6">
    <source>
        <dbReference type="ARBA" id="ARBA00023136"/>
    </source>
</evidence>
<accession>A0ABD6D9R4</accession>
<comment type="caution">
    <text evidence="8">The sequence shown here is derived from an EMBL/GenBank/DDBJ whole genome shotgun (WGS) entry which is preliminary data.</text>
</comment>
<dbReference type="EMBL" id="JBHUDM010000004">
    <property type="protein sequence ID" value="MFD1642994.1"/>
    <property type="molecule type" value="Genomic_DNA"/>
</dbReference>
<dbReference type="Pfam" id="PF03706">
    <property type="entry name" value="LPG_synthase_TM"/>
    <property type="match status" value="1"/>
</dbReference>
<feature type="transmembrane region" description="Helical" evidence="7">
    <location>
        <begin position="14"/>
        <end position="31"/>
    </location>
</feature>
<name>A0ABD6D9R4_9EURY</name>
<keyword evidence="3" id="KW-1003">Cell membrane</keyword>
<evidence type="ECO:0000256" key="5">
    <source>
        <dbReference type="ARBA" id="ARBA00022989"/>
    </source>
</evidence>
<feature type="transmembrane region" description="Helical" evidence="7">
    <location>
        <begin position="131"/>
        <end position="150"/>
    </location>
</feature>
<keyword evidence="9" id="KW-1185">Reference proteome</keyword>
<protein>
    <submittedName>
        <fullName evidence="8">YbhN family protein</fullName>
    </submittedName>
</protein>
<evidence type="ECO:0000256" key="1">
    <source>
        <dbReference type="ARBA" id="ARBA00004651"/>
    </source>
</evidence>
<feature type="transmembrane region" description="Helical" evidence="7">
    <location>
        <begin position="291"/>
        <end position="314"/>
    </location>
</feature>
<dbReference type="InterPro" id="IPR022791">
    <property type="entry name" value="L-PG_synthase/AglD"/>
</dbReference>
<feature type="transmembrane region" description="Helical" evidence="7">
    <location>
        <begin position="43"/>
        <end position="67"/>
    </location>
</feature>
<dbReference type="Proteomes" id="UP001597052">
    <property type="component" value="Unassembled WGS sequence"/>
</dbReference>
<comment type="subcellular location">
    <subcellularLocation>
        <location evidence="1">Cell membrane</location>
        <topology evidence="1">Multi-pass membrane protein</topology>
    </subcellularLocation>
</comment>
<keyword evidence="6 7" id="KW-0472">Membrane</keyword>
<evidence type="ECO:0000256" key="7">
    <source>
        <dbReference type="SAM" id="Phobius"/>
    </source>
</evidence>
<evidence type="ECO:0000313" key="9">
    <source>
        <dbReference type="Proteomes" id="UP001597052"/>
    </source>
</evidence>
<evidence type="ECO:0000256" key="4">
    <source>
        <dbReference type="ARBA" id="ARBA00022692"/>
    </source>
</evidence>
<feature type="transmembrane region" description="Helical" evidence="7">
    <location>
        <begin position="237"/>
        <end position="255"/>
    </location>
</feature>
<dbReference type="NCBIfam" id="TIGR00374">
    <property type="entry name" value="flippase-like domain"/>
    <property type="match status" value="1"/>
</dbReference>
<dbReference type="AlphaFoldDB" id="A0ABD6D9R4"/>
<organism evidence="8 9">
    <name type="scientific">Halohasta litorea</name>
    <dbReference type="NCBI Taxonomy" id="869891"/>
    <lineage>
        <taxon>Archaea</taxon>
        <taxon>Methanobacteriati</taxon>
        <taxon>Methanobacteriota</taxon>
        <taxon>Stenosarchaea group</taxon>
        <taxon>Halobacteria</taxon>
        <taxon>Halobacteriales</taxon>
        <taxon>Haloferacaceae</taxon>
        <taxon>Halohasta</taxon>
    </lineage>
</organism>
<reference evidence="8 9" key="1">
    <citation type="journal article" date="2019" name="Int. J. Syst. Evol. Microbiol.">
        <title>The Global Catalogue of Microorganisms (GCM) 10K type strain sequencing project: providing services to taxonomists for standard genome sequencing and annotation.</title>
        <authorList>
            <consortium name="The Broad Institute Genomics Platform"/>
            <consortium name="The Broad Institute Genome Sequencing Center for Infectious Disease"/>
            <person name="Wu L."/>
            <person name="Ma J."/>
        </authorList>
    </citation>
    <scope>NUCLEOTIDE SEQUENCE [LARGE SCALE GENOMIC DNA]</scope>
    <source>
        <strain evidence="8 9">CGMCC 1.10593</strain>
    </source>
</reference>
<proteinExistence type="inferred from homology"/>
<evidence type="ECO:0000256" key="3">
    <source>
        <dbReference type="ARBA" id="ARBA00022475"/>
    </source>
</evidence>
<keyword evidence="5 7" id="KW-1133">Transmembrane helix</keyword>
<evidence type="ECO:0000256" key="2">
    <source>
        <dbReference type="ARBA" id="ARBA00011061"/>
    </source>
</evidence>
<dbReference type="RefSeq" id="WP_256396478.1">
    <property type="nucleotide sequence ID" value="NZ_JANHDJ010000004.1"/>
</dbReference>
<sequence>MNLSLGDDWKSNKWLWYAITGLLFVGLLYFADAERFVTTLNQVDIPLFAVAVAVGFSSLGVWAWVWYRFFGQLAIRSTVSQTLRMFMTGHFLNSITPLGQFGGEPIMAYIISETTDSEYERSLTAVVSSDIINAAPFFTFTLGGILYLAVFGTLAGFLVDIGIIATVILTVGGLVAYLLWSDNGTLTESVHGLLDWFEARVGRFEGVFDSLKDSVERIEESFQAAGNDRRFLAETAAVSHLAIVAQIASLYFVFLSMGIEPRFVPIYFLVTLSTVATLSPTPGGSGTYEAAFSGLMTFFYSVDLATALSAAVLFRLTTYWPGIVVGYVSMLTLRDETGGDPVPDRE</sequence>
<gene>
    <name evidence="8" type="ORF">ACFSBW_14050</name>
</gene>
<keyword evidence="4 7" id="KW-0812">Transmembrane</keyword>
<dbReference type="PANTHER" id="PTHR39087:SF2">
    <property type="entry name" value="UPF0104 MEMBRANE PROTEIN MJ1595"/>
    <property type="match status" value="1"/>
</dbReference>
<evidence type="ECO:0000313" key="8">
    <source>
        <dbReference type="EMBL" id="MFD1642994.1"/>
    </source>
</evidence>
<dbReference type="PANTHER" id="PTHR39087">
    <property type="entry name" value="UPF0104 MEMBRANE PROTEIN MJ1595"/>
    <property type="match status" value="1"/>
</dbReference>
<dbReference type="GO" id="GO:0005886">
    <property type="term" value="C:plasma membrane"/>
    <property type="evidence" value="ECO:0007669"/>
    <property type="project" value="UniProtKB-SubCell"/>
</dbReference>
<comment type="similarity">
    <text evidence="2">Belongs to the UPF0104 family.</text>
</comment>
<feature type="transmembrane region" description="Helical" evidence="7">
    <location>
        <begin position="157"/>
        <end position="180"/>
    </location>
</feature>